<reference evidence="2 3" key="1">
    <citation type="submission" date="2016-07" db="EMBL/GenBank/DDBJ databases">
        <authorList>
            <person name="Townsley L."/>
            <person name="Shank E.A."/>
        </authorList>
    </citation>
    <scope>NUCLEOTIDE SEQUENCE [LARGE SCALE GENOMIC DNA]</scope>
    <source>
        <strain evidence="2 3">CH01</strain>
    </source>
</reference>
<feature type="transmembrane region" description="Helical" evidence="1">
    <location>
        <begin position="34"/>
        <end position="56"/>
    </location>
</feature>
<accession>A0ABX2ZV37</accession>
<evidence type="ECO:0000313" key="3">
    <source>
        <dbReference type="Proteomes" id="UP000094580"/>
    </source>
</evidence>
<keyword evidence="1" id="KW-0472">Membrane</keyword>
<dbReference type="PANTHER" id="PTHR40034:SF1">
    <property type="entry name" value="BSL5891 PROTEIN"/>
    <property type="match status" value="1"/>
</dbReference>
<proteinExistence type="predicted"/>
<comment type="caution">
    <text evidence="2">The sequence shown here is derived from an EMBL/GenBank/DDBJ whole genome shotgun (WGS) entry which is preliminary data.</text>
</comment>
<dbReference type="PANTHER" id="PTHR40034">
    <property type="entry name" value="BSL5891 PROTEIN"/>
    <property type="match status" value="1"/>
</dbReference>
<sequence>MKKIYLLGFIPVIGFVIGALFSNKVTPYVLGMPFFHFSIVLWSLLTTACLGLIYLFDPANKEEEIE</sequence>
<dbReference type="EMBL" id="MDKC01000010">
    <property type="protein sequence ID" value="ODG92259.1"/>
    <property type="molecule type" value="Genomic_DNA"/>
</dbReference>
<keyword evidence="1" id="KW-1133">Transmembrane helix</keyword>
<organism evidence="2 3">
    <name type="scientific">Gottfriedia luciferensis</name>
    <dbReference type="NCBI Taxonomy" id="178774"/>
    <lineage>
        <taxon>Bacteria</taxon>
        <taxon>Bacillati</taxon>
        <taxon>Bacillota</taxon>
        <taxon>Bacilli</taxon>
        <taxon>Bacillales</taxon>
        <taxon>Bacillaceae</taxon>
        <taxon>Gottfriedia</taxon>
    </lineage>
</organism>
<name>A0ABX2ZV37_9BACI</name>
<evidence type="ECO:0008006" key="4">
    <source>
        <dbReference type="Google" id="ProtNLM"/>
    </source>
</evidence>
<dbReference type="RefSeq" id="WP_069033542.1">
    <property type="nucleotide sequence ID" value="NZ_MDKC01000010.1"/>
</dbReference>
<protein>
    <recommendedName>
        <fullName evidence="4">DUF3311 domain-containing protein</fullName>
    </recommendedName>
</protein>
<keyword evidence="3" id="KW-1185">Reference proteome</keyword>
<dbReference type="Proteomes" id="UP000094580">
    <property type="component" value="Unassembled WGS sequence"/>
</dbReference>
<dbReference type="InterPro" id="IPR021741">
    <property type="entry name" value="DUF3311"/>
</dbReference>
<gene>
    <name evidence="2" type="ORF">BED47_20970</name>
</gene>
<keyword evidence="1" id="KW-0812">Transmembrane</keyword>
<feature type="transmembrane region" description="Helical" evidence="1">
    <location>
        <begin position="5"/>
        <end position="22"/>
    </location>
</feature>
<evidence type="ECO:0000256" key="1">
    <source>
        <dbReference type="SAM" id="Phobius"/>
    </source>
</evidence>
<dbReference type="Pfam" id="PF11755">
    <property type="entry name" value="DUF3311"/>
    <property type="match status" value="1"/>
</dbReference>
<evidence type="ECO:0000313" key="2">
    <source>
        <dbReference type="EMBL" id="ODG92259.1"/>
    </source>
</evidence>